<sequence>MNLLTTTLLALASTHAAWAAADICCVMAAGRCDGPLTPSAPVPIAALPAPLVCCCAAGDSQLCASLCP</sequence>
<gene>
    <name evidence="2" type="ORF">PsYK624_143830</name>
</gene>
<keyword evidence="1" id="KW-0732">Signal</keyword>
<comment type="caution">
    <text evidence="2">The sequence shown here is derived from an EMBL/GenBank/DDBJ whole genome shotgun (WGS) entry which is preliminary data.</text>
</comment>
<evidence type="ECO:0000313" key="2">
    <source>
        <dbReference type="EMBL" id="GJE98161.1"/>
    </source>
</evidence>
<dbReference type="AlphaFoldDB" id="A0A9P3GNW9"/>
<dbReference type="Proteomes" id="UP000703269">
    <property type="component" value="Unassembled WGS sequence"/>
</dbReference>
<organism evidence="2 3">
    <name type="scientific">Phanerochaete sordida</name>
    <dbReference type="NCBI Taxonomy" id="48140"/>
    <lineage>
        <taxon>Eukaryota</taxon>
        <taxon>Fungi</taxon>
        <taxon>Dikarya</taxon>
        <taxon>Basidiomycota</taxon>
        <taxon>Agaricomycotina</taxon>
        <taxon>Agaricomycetes</taxon>
        <taxon>Polyporales</taxon>
        <taxon>Phanerochaetaceae</taxon>
        <taxon>Phanerochaete</taxon>
    </lineage>
</organism>
<proteinExistence type="predicted"/>
<feature type="chain" id="PRO_5040251609" description="Hydrophobin" evidence="1">
    <location>
        <begin position="20"/>
        <end position="68"/>
    </location>
</feature>
<evidence type="ECO:0000256" key="1">
    <source>
        <dbReference type="SAM" id="SignalP"/>
    </source>
</evidence>
<name>A0A9P3GNW9_9APHY</name>
<dbReference type="EMBL" id="BPQB01000083">
    <property type="protein sequence ID" value="GJE98161.1"/>
    <property type="molecule type" value="Genomic_DNA"/>
</dbReference>
<feature type="signal peptide" evidence="1">
    <location>
        <begin position="1"/>
        <end position="19"/>
    </location>
</feature>
<keyword evidence="3" id="KW-1185">Reference proteome</keyword>
<protein>
    <recommendedName>
        <fullName evidence="4">Hydrophobin</fullName>
    </recommendedName>
</protein>
<accession>A0A9P3GNW9</accession>
<evidence type="ECO:0000313" key="3">
    <source>
        <dbReference type="Proteomes" id="UP000703269"/>
    </source>
</evidence>
<evidence type="ECO:0008006" key="4">
    <source>
        <dbReference type="Google" id="ProtNLM"/>
    </source>
</evidence>
<reference evidence="2 3" key="1">
    <citation type="submission" date="2021-08" db="EMBL/GenBank/DDBJ databases">
        <title>Draft Genome Sequence of Phanerochaete sordida strain YK-624.</title>
        <authorList>
            <person name="Mori T."/>
            <person name="Dohra H."/>
            <person name="Suzuki T."/>
            <person name="Kawagishi H."/>
            <person name="Hirai H."/>
        </authorList>
    </citation>
    <scope>NUCLEOTIDE SEQUENCE [LARGE SCALE GENOMIC DNA]</scope>
    <source>
        <strain evidence="2 3">YK-624</strain>
    </source>
</reference>